<accession>A0A5B7GHW8</accession>
<sequence length="118" mass="13437">MKPHNANNKNLIIINNNNNNNNNNKLKMKNIDKELKEQGERYEGTEASECSQIFSTLSFSLIPLTDGAGLTSFHIAYVVTWPPDEYFWVFGGTMAVTDCRIWLDLSREMHQVGKIMIG</sequence>
<name>A0A5B7GHW8_PORTR</name>
<keyword evidence="2" id="KW-1185">Reference proteome</keyword>
<dbReference type="EMBL" id="VSRR010014426">
    <property type="protein sequence ID" value="MPC57005.1"/>
    <property type="molecule type" value="Genomic_DNA"/>
</dbReference>
<organism evidence="1 2">
    <name type="scientific">Portunus trituberculatus</name>
    <name type="common">Swimming crab</name>
    <name type="synonym">Neptunus trituberculatus</name>
    <dbReference type="NCBI Taxonomy" id="210409"/>
    <lineage>
        <taxon>Eukaryota</taxon>
        <taxon>Metazoa</taxon>
        <taxon>Ecdysozoa</taxon>
        <taxon>Arthropoda</taxon>
        <taxon>Crustacea</taxon>
        <taxon>Multicrustacea</taxon>
        <taxon>Malacostraca</taxon>
        <taxon>Eumalacostraca</taxon>
        <taxon>Eucarida</taxon>
        <taxon>Decapoda</taxon>
        <taxon>Pleocyemata</taxon>
        <taxon>Brachyura</taxon>
        <taxon>Eubrachyura</taxon>
        <taxon>Portunoidea</taxon>
        <taxon>Portunidae</taxon>
        <taxon>Portuninae</taxon>
        <taxon>Portunus</taxon>
    </lineage>
</organism>
<gene>
    <name evidence="1" type="ORF">E2C01_050973</name>
</gene>
<reference evidence="1 2" key="1">
    <citation type="submission" date="2019-05" db="EMBL/GenBank/DDBJ databases">
        <title>Another draft genome of Portunus trituberculatus and its Hox gene families provides insights of decapod evolution.</title>
        <authorList>
            <person name="Jeong J.-H."/>
            <person name="Song I."/>
            <person name="Kim S."/>
            <person name="Choi T."/>
            <person name="Kim D."/>
            <person name="Ryu S."/>
            <person name="Kim W."/>
        </authorList>
    </citation>
    <scope>NUCLEOTIDE SEQUENCE [LARGE SCALE GENOMIC DNA]</scope>
    <source>
        <tissue evidence="1">Muscle</tissue>
    </source>
</reference>
<dbReference type="AlphaFoldDB" id="A0A5B7GHW8"/>
<dbReference type="Proteomes" id="UP000324222">
    <property type="component" value="Unassembled WGS sequence"/>
</dbReference>
<protein>
    <submittedName>
        <fullName evidence="1">Uncharacterized protein</fullName>
    </submittedName>
</protein>
<proteinExistence type="predicted"/>
<evidence type="ECO:0000313" key="1">
    <source>
        <dbReference type="EMBL" id="MPC57005.1"/>
    </source>
</evidence>
<comment type="caution">
    <text evidence="1">The sequence shown here is derived from an EMBL/GenBank/DDBJ whole genome shotgun (WGS) entry which is preliminary data.</text>
</comment>
<evidence type="ECO:0000313" key="2">
    <source>
        <dbReference type="Proteomes" id="UP000324222"/>
    </source>
</evidence>